<dbReference type="GO" id="GO:0005975">
    <property type="term" value="P:carbohydrate metabolic process"/>
    <property type="evidence" value="ECO:0007669"/>
    <property type="project" value="InterPro"/>
</dbReference>
<dbReference type="EMBL" id="CP000916">
    <property type="protein sequence ID" value="ACM22947.1"/>
    <property type="molecule type" value="Genomic_DNA"/>
</dbReference>
<evidence type="ECO:0000313" key="5">
    <source>
        <dbReference type="Proteomes" id="UP000000445"/>
    </source>
</evidence>
<accession>B9K7L4</accession>
<dbReference type="eggNOG" id="COG0296">
    <property type="taxonomic scope" value="Bacteria"/>
</dbReference>
<dbReference type="InterPro" id="IPR014756">
    <property type="entry name" value="Ig_E-set"/>
</dbReference>
<dbReference type="AlphaFoldDB" id="B9K7L4"/>
<dbReference type="CAZy" id="CBM48">
    <property type="family name" value="Carbohydrate-Binding Module Family 48"/>
</dbReference>
<dbReference type="Pfam" id="PF16561">
    <property type="entry name" value="AMPK1_CBM"/>
    <property type="match status" value="1"/>
</dbReference>
<gene>
    <name evidence="4" type="ordered locus">CTN_0771</name>
</gene>
<proteinExistence type="inferred from homology"/>
<dbReference type="Gene3D" id="2.60.40.10">
    <property type="entry name" value="Immunoglobulins"/>
    <property type="match status" value="3"/>
</dbReference>
<feature type="domain" description="CBM20" evidence="3">
    <location>
        <begin position="24"/>
        <end position="105"/>
    </location>
</feature>
<protein>
    <submittedName>
        <fullName evidence="4">Glycoside hydrolase, family 13 domain protein</fullName>
    </submittedName>
</protein>
<dbReference type="GO" id="GO:2001070">
    <property type="term" value="F:starch binding"/>
    <property type="evidence" value="ECO:0007669"/>
    <property type="project" value="InterPro"/>
</dbReference>
<dbReference type="SMART" id="SM01065">
    <property type="entry name" value="CBM_2"/>
    <property type="match status" value="3"/>
</dbReference>
<dbReference type="PANTHER" id="PTHR10343">
    <property type="entry name" value="5'-AMP-ACTIVATED PROTEIN KINASE , BETA SUBUNIT"/>
    <property type="match status" value="1"/>
</dbReference>
<dbReference type="SUPFAM" id="SSF81296">
    <property type="entry name" value="E set domains"/>
    <property type="match status" value="3"/>
</dbReference>
<dbReference type="RefSeq" id="WP_015919264.1">
    <property type="nucleotide sequence ID" value="NC_011978.1"/>
</dbReference>
<feature type="chain" id="PRO_5002885334" evidence="2">
    <location>
        <begin position="19"/>
        <end position="660"/>
    </location>
</feature>
<dbReference type="InterPro" id="IPR002044">
    <property type="entry name" value="CBM20"/>
</dbReference>
<name>B9K7L4_THENN</name>
<dbReference type="GO" id="GO:0004553">
    <property type="term" value="F:hydrolase activity, hydrolyzing O-glycosyl compounds"/>
    <property type="evidence" value="ECO:0007669"/>
    <property type="project" value="InterPro"/>
</dbReference>
<dbReference type="KEGG" id="tna:CTN_0771"/>
<dbReference type="Pfam" id="PF02922">
    <property type="entry name" value="CBM_48"/>
    <property type="match status" value="2"/>
</dbReference>
<feature type="signal peptide" evidence="2">
    <location>
        <begin position="1"/>
        <end position="18"/>
    </location>
</feature>
<evidence type="ECO:0000313" key="4">
    <source>
        <dbReference type="EMBL" id="ACM22947.1"/>
    </source>
</evidence>
<sequence length="660" mass="74466">MKKILLFAALIMSIFAFSDVFVENGKVVFTFQWEGAKVVYLAGNFNNWSPTALPMKEVEPGLWRAELELEPGTYQYKYVIDGTTWKEDPNAPGYVDDGFGGYNGIFTLVEKDGELFIVASQKKGEEKKYEPNPEREDTIFVEDGVVVIRYYNPDAEFVTIAGNFNNWNAEEIEMYPVEDSWWEGVLELEPGIYEYKFVVNGEEWVTDPNAFAFVDDGFGGKNGVFEVYEENGELKVKSPVEEEESVAEEKEPVVQEKTLEEGLSVEDGYVVFVVKKPEASEAYVAGNFNNWSTTANPMERKGDLWVAKIQLSPGTYQYKYVFTIAGSQVWQEDPYAPSYVPDGFGGKNGAFRLVEKDGELVIEPLEEKAGGETPFFGKYSIDLTYQYATDTFLKPLESSHELVLGVETDFLKATLGFNPGGSLLESAKVDVTSDSFRVFGHYNTPILGEETPYEDWLQKTGFGLGFSVLSYEIMADVGFDIDATKERFLLGVSGENFGAYFGINYLLGMEKVNLLGFFSFDLLGATTTIWAGTIFDNPVLYFVNLSIDADVYDLKYLYYEKTSADDKGLLKASLDVFNLELYGDYNMNNNTYTLSAGYVFDDTYVLGLSYRYGDYNNFEIDPDRISVFGELRNDTAKARLSVTYDAYKNIFVEFYGEVNF</sequence>
<keyword evidence="2" id="KW-0732">Signal</keyword>
<dbReference type="CDD" id="cd02859">
    <property type="entry name" value="E_set_AMPKbeta_like_N"/>
    <property type="match status" value="2"/>
</dbReference>
<organism evidence="4 5">
    <name type="scientific">Thermotoga neapolitana (strain ATCC 49049 / DSM 4359 / NBRC 107923 / NS-E)</name>
    <dbReference type="NCBI Taxonomy" id="309803"/>
    <lineage>
        <taxon>Bacteria</taxon>
        <taxon>Thermotogati</taxon>
        <taxon>Thermotogota</taxon>
        <taxon>Thermotogae</taxon>
        <taxon>Thermotogales</taxon>
        <taxon>Thermotogaceae</taxon>
        <taxon>Thermotoga</taxon>
    </lineage>
</organism>
<evidence type="ECO:0000256" key="2">
    <source>
        <dbReference type="SAM" id="SignalP"/>
    </source>
</evidence>
<dbReference type="InterPro" id="IPR032640">
    <property type="entry name" value="AMPK1_CBM"/>
</dbReference>
<feature type="domain" description="CBM20" evidence="3">
    <location>
        <begin position="267"/>
        <end position="350"/>
    </location>
</feature>
<keyword evidence="4" id="KW-0378">Hydrolase</keyword>
<reference evidence="4 5" key="1">
    <citation type="journal article" date="2009" name="Biosci. Biotechnol. Biochem.">
        <title>WeGAS: a web-based microbial genome annotation system.</title>
        <authorList>
            <person name="Lee D."/>
            <person name="Seo H."/>
            <person name="Park C."/>
            <person name="Park K."/>
        </authorList>
    </citation>
    <scope>NUCLEOTIDE SEQUENCE [LARGE SCALE GENOMIC DNA]</scope>
    <source>
        <strain evidence="5">ATCC 49049 / DSM 4359 / NBRC 107923 / NS-E</strain>
    </source>
</reference>
<dbReference type="Proteomes" id="UP000000445">
    <property type="component" value="Chromosome"/>
</dbReference>
<feature type="domain" description="CBM20" evidence="3">
    <location>
        <begin position="144"/>
        <end position="224"/>
    </location>
</feature>
<dbReference type="InterPro" id="IPR013783">
    <property type="entry name" value="Ig-like_fold"/>
</dbReference>
<evidence type="ECO:0000256" key="1">
    <source>
        <dbReference type="ARBA" id="ARBA00010926"/>
    </source>
</evidence>
<comment type="similarity">
    <text evidence="1">Belongs to the 5'-AMP-activated protein kinase beta subunit family.</text>
</comment>
<dbReference type="CDD" id="cd07184">
    <property type="entry name" value="E_set_Isoamylase_like_N"/>
    <property type="match status" value="1"/>
</dbReference>
<dbReference type="HOGENOM" id="CLU_415565_0_0_0"/>
<dbReference type="PANTHER" id="PTHR10343:SF84">
    <property type="entry name" value="5'-AMP-ACTIVATED PROTEIN KINASE SUBUNIT BETA-1"/>
    <property type="match status" value="1"/>
</dbReference>
<dbReference type="InterPro" id="IPR050827">
    <property type="entry name" value="CRP1_MDG1_kinase"/>
</dbReference>
<evidence type="ECO:0000259" key="3">
    <source>
        <dbReference type="SMART" id="SM01065"/>
    </source>
</evidence>
<keyword evidence="5" id="KW-1185">Reference proteome</keyword>
<dbReference type="InterPro" id="IPR004193">
    <property type="entry name" value="Glyco_hydro_13_N"/>
</dbReference>
<dbReference type="STRING" id="309803.CTN_0771"/>